<dbReference type="Pfam" id="PF03168">
    <property type="entry name" value="LEA_2"/>
    <property type="match status" value="1"/>
</dbReference>
<proteinExistence type="predicted"/>
<evidence type="ECO:0000313" key="5">
    <source>
        <dbReference type="Proteomes" id="UP000015453"/>
    </source>
</evidence>
<evidence type="ECO:0000313" key="4">
    <source>
        <dbReference type="EMBL" id="EPS58954.1"/>
    </source>
</evidence>
<dbReference type="OrthoDB" id="903824at2759"/>
<dbReference type="AlphaFoldDB" id="S8BX80"/>
<keyword evidence="2" id="KW-1133">Transmembrane helix</keyword>
<feature type="domain" description="Late embryogenesis abundant protein LEA-2 subgroup" evidence="3">
    <location>
        <begin position="195"/>
        <end position="287"/>
    </location>
</feature>
<feature type="region of interest" description="Disordered" evidence="1">
    <location>
        <begin position="1"/>
        <end position="102"/>
    </location>
</feature>
<protein>
    <recommendedName>
        <fullName evidence="3">Late embryogenesis abundant protein LEA-2 subgroup domain-containing protein</fullName>
    </recommendedName>
</protein>
<evidence type="ECO:0000256" key="2">
    <source>
        <dbReference type="SAM" id="Phobius"/>
    </source>
</evidence>
<dbReference type="InterPro" id="IPR004864">
    <property type="entry name" value="LEA_2"/>
</dbReference>
<keyword evidence="2" id="KW-0472">Membrane</keyword>
<dbReference type="EMBL" id="AUSU01008764">
    <property type="protein sequence ID" value="EPS58954.1"/>
    <property type="molecule type" value="Genomic_DNA"/>
</dbReference>
<dbReference type="Proteomes" id="UP000015453">
    <property type="component" value="Unassembled WGS sequence"/>
</dbReference>
<sequence>MHAKTDSEVTSLAPSSPDNRRPVYFVQSPSHDGEKTTISFHSTPAQGSPSGSPPHSQSSVCHHSRESSTSRFSGSLKPGSRKISPNEAGSGGKANRKGGGRKNFDEFDVIEEEGLLLDHESRNGLLPRRCYFLAFIVGFFLLFSLFALILWGASKPQTPKIAMKSIRFESFVVQAGSDSTGVSTGMISVNATLKFSFRNTGTFFGVHVSSTPLDLLYSDLRIASGHMNEFSQSRRSSKNVTVIVVGDQIPLYGIGASLSTQTPVPVPLDLNFTVESRADVLGKLVKTRFHDQIGCSIEFDTTSKLNVPILLKNYC</sequence>
<feature type="non-terminal residue" evidence="4">
    <location>
        <position position="315"/>
    </location>
</feature>
<evidence type="ECO:0000256" key="1">
    <source>
        <dbReference type="SAM" id="MobiDB-lite"/>
    </source>
</evidence>
<feature type="compositionally biased region" description="Polar residues" evidence="1">
    <location>
        <begin position="8"/>
        <end position="17"/>
    </location>
</feature>
<reference evidence="4 5" key="1">
    <citation type="journal article" date="2013" name="BMC Genomics">
        <title>The miniature genome of a carnivorous plant Genlisea aurea contains a low number of genes and short non-coding sequences.</title>
        <authorList>
            <person name="Leushkin E.V."/>
            <person name="Sutormin R.A."/>
            <person name="Nabieva E.R."/>
            <person name="Penin A.A."/>
            <person name="Kondrashov A.S."/>
            <person name="Logacheva M.D."/>
        </authorList>
    </citation>
    <scope>NUCLEOTIDE SEQUENCE [LARGE SCALE GENOMIC DNA]</scope>
</reference>
<keyword evidence="2" id="KW-0812">Transmembrane</keyword>
<evidence type="ECO:0000259" key="3">
    <source>
        <dbReference type="Pfam" id="PF03168"/>
    </source>
</evidence>
<keyword evidence="5" id="KW-1185">Reference proteome</keyword>
<gene>
    <name evidence="4" type="ORF">M569_15857</name>
</gene>
<feature type="compositionally biased region" description="Low complexity" evidence="1">
    <location>
        <begin position="42"/>
        <end position="59"/>
    </location>
</feature>
<organism evidence="4 5">
    <name type="scientific">Genlisea aurea</name>
    <dbReference type="NCBI Taxonomy" id="192259"/>
    <lineage>
        <taxon>Eukaryota</taxon>
        <taxon>Viridiplantae</taxon>
        <taxon>Streptophyta</taxon>
        <taxon>Embryophyta</taxon>
        <taxon>Tracheophyta</taxon>
        <taxon>Spermatophyta</taxon>
        <taxon>Magnoliopsida</taxon>
        <taxon>eudicotyledons</taxon>
        <taxon>Gunneridae</taxon>
        <taxon>Pentapetalae</taxon>
        <taxon>asterids</taxon>
        <taxon>lamiids</taxon>
        <taxon>Lamiales</taxon>
        <taxon>Lentibulariaceae</taxon>
        <taxon>Genlisea</taxon>
    </lineage>
</organism>
<dbReference type="PANTHER" id="PTHR31852">
    <property type="entry name" value="LATE EMBRYOGENESIS ABUNDANT (LEA) HYDROXYPROLINE-RICH GLYCOPROTEIN FAMILY"/>
    <property type="match status" value="1"/>
</dbReference>
<dbReference type="InterPro" id="IPR055301">
    <property type="entry name" value="Lea14-like_2"/>
</dbReference>
<comment type="caution">
    <text evidence="4">The sequence shown here is derived from an EMBL/GenBank/DDBJ whole genome shotgun (WGS) entry which is preliminary data.</text>
</comment>
<accession>S8BX80</accession>
<name>S8BX80_9LAMI</name>
<feature type="transmembrane region" description="Helical" evidence="2">
    <location>
        <begin position="130"/>
        <end position="153"/>
    </location>
</feature>